<feature type="domain" description="DNA primase large subunit C-terminal" evidence="8">
    <location>
        <begin position="218"/>
        <end position="318"/>
    </location>
</feature>
<keyword evidence="10" id="KW-1185">Reference proteome</keyword>
<comment type="similarity">
    <text evidence="7">Belongs to the eukaryotic-type primase large subunit family.</text>
</comment>
<dbReference type="Proteomes" id="UP000195137">
    <property type="component" value="Unassembled WGS sequence"/>
</dbReference>
<dbReference type="OrthoDB" id="46081at2157"/>
<feature type="binding site" evidence="7">
    <location>
        <position position="298"/>
    </location>
    <ligand>
        <name>[4Fe-4S] cluster</name>
        <dbReference type="ChEBI" id="CHEBI:49883"/>
    </ligand>
</feature>
<dbReference type="Pfam" id="PF04104">
    <property type="entry name" value="DNA_primase_lrg"/>
    <property type="match status" value="1"/>
</dbReference>
<evidence type="ECO:0000256" key="3">
    <source>
        <dbReference type="ARBA" id="ARBA00022705"/>
    </source>
</evidence>
<feature type="binding site" evidence="7">
    <location>
        <position position="226"/>
    </location>
    <ligand>
        <name>[4Fe-4S] cluster</name>
        <dbReference type="ChEBI" id="CHEBI:49883"/>
    </ligand>
</feature>
<proteinExistence type="inferred from homology"/>
<feature type="binding site" evidence="7">
    <location>
        <position position="314"/>
    </location>
    <ligand>
        <name>[4Fe-4S] cluster</name>
        <dbReference type="ChEBI" id="CHEBI:49883"/>
    </ligand>
</feature>
<keyword evidence="5 7" id="KW-0408">Iron</keyword>
<keyword evidence="4 7" id="KW-0479">Metal-binding</keyword>
<dbReference type="EMBL" id="MRZU01000003">
    <property type="protein sequence ID" value="OUJ18744.1"/>
    <property type="molecule type" value="Genomic_DNA"/>
</dbReference>
<evidence type="ECO:0000256" key="1">
    <source>
        <dbReference type="ARBA" id="ARBA00022485"/>
    </source>
</evidence>
<dbReference type="AlphaFoldDB" id="A0A1Y3GEX7"/>
<dbReference type="PANTHER" id="PTHR10537">
    <property type="entry name" value="DNA PRIMASE LARGE SUBUNIT"/>
    <property type="match status" value="1"/>
</dbReference>
<feature type="binding site" evidence="7">
    <location>
        <position position="307"/>
    </location>
    <ligand>
        <name>[4Fe-4S] cluster</name>
        <dbReference type="ChEBI" id="CHEBI:49883"/>
    </ligand>
</feature>
<evidence type="ECO:0000256" key="6">
    <source>
        <dbReference type="ARBA" id="ARBA00023014"/>
    </source>
</evidence>
<dbReference type="GO" id="GO:0051539">
    <property type="term" value="F:4 iron, 4 sulfur cluster binding"/>
    <property type="evidence" value="ECO:0007669"/>
    <property type="project" value="UniProtKB-UniRule"/>
</dbReference>
<name>A0A1Y3GEX7_9EURY</name>
<dbReference type="GO" id="GO:1990077">
    <property type="term" value="C:primosome complex"/>
    <property type="evidence" value="ECO:0007669"/>
    <property type="project" value="UniProtKB-KW"/>
</dbReference>
<dbReference type="InterPro" id="IPR007238">
    <property type="entry name" value="DNA_primase_lsu_euk/arc"/>
</dbReference>
<comment type="caution">
    <text evidence="9">The sequence shown here is derived from an EMBL/GenBank/DDBJ whole genome shotgun (WGS) entry which is preliminary data.</text>
</comment>
<keyword evidence="3 7" id="KW-0235">DNA replication</keyword>
<dbReference type="GO" id="GO:0003899">
    <property type="term" value="F:DNA-directed RNA polymerase activity"/>
    <property type="evidence" value="ECO:0007669"/>
    <property type="project" value="InterPro"/>
</dbReference>
<dbReference type="Pfam" id="PF26466">
    <property type="entry name" value="DNA_primase_lrg_N"/>
    <property type="match status" value="1"/>
</dbReference>
<keyword evidence="6 7" id="KW-0411">Iron-sulfur</keyword>
<dbReference type="RefSeq" id="WP_086636805.1">
    <property type="nucleotide sequence ID" value="NZ_MRZU01000003.1"/>
</dbReference>
<keyword evidence="1 7" id="KW-0004">4Fe-4S</keyword>
<keyword evidence="2 7" id="KW-0639">Primosome</keyword>
<evidence type="ECO:0000259" key="8">
    <source>
        <dbReference type="Pfam" id="PF04104"/>
    </source>
</evidence>
<evidence type="ECO:0000256" key="2">
    <source>
        <dbReference type="ARBA" id="ARBA00022515"/>
    </source>
</evidence>
<dbReference type="CDD" id="cd06560">
    <property type="entry name" value="PriL"/>
    <property type="match status" value="1"/>
</dbReference>
<gene>
    <name evidence="7" type="primary">priL</name>
    <name evidence="9" type="ORF">AMET1_0394</name>
</gene>
<dbReference type="GO" id="GO:0006269">
    <property type="term" value="P:DNA replication, synthesis of primer"/>
    <property type="evidence" value="ECO:0007669"/>
    <property type="project" value="UniProtKB-UniRule"/>
</dbReference>
<dbReference type="SUPFAM" id="SSF140914">
    <property type="entry name" value="PriB N-terminal domain-like"/>
    <property type="match status" value="1"/>
</dbReference>
<evidence type="ECO:0000256" key="5">
    <source>
        <dbReference type="ARBA" id="ARBA00023004"/>
    </source>
</evidence>
<sequence>MEERLAKYPFLPEAQEYVREAGFDINSLIEKPAYSSERQYAVKRIKNAINNNHQPKTTENHIELLSYPISRLIVSCINDHYLTNKIALHESKKFHKRLKTENNETIKQIAQALNIKTQQLQNKKKYKIHFTDYLKQTQKINEKKWKLINQQIKKGNVTLNKKDFTRLLQESIRTKILKELPLNVPEKICQNLKKQTKEIEKNLQKKKNQITINKNLPIKEKNYPPCIQNLITRTKKGENLSHTDRFTLVSFLINIGMTPKEVLNVFKTSPDYDEERTRYQVQHIAGREKTKEYTPPSCKTMKTYNICPEPKGMCEKVSHPLGYYRWKTKTNKQKNND</sequence>
<evidence type="ECO:0000313" key="9">
    <source>
        <dbReference type="EMBL" id="OUJ18744.1"/>
    </source>
</evidence>
<organism evidence="9 10">
    <name type="scientific">Methanonatronarchaeum thermophilum</name>
    <dbReference type="NCBI Taxonomy" id="1927129"/>
    <lineage>
        <taxon>Archaea</taxon>
        <taxon>Methanobacteriati</taxon>
        <taxon>Methanobacteriota</taxon>
        <taxon>Methanonatronarchaeia</taxon>
        <taxon>Methanonatronarchaeales</taxon>
        <taxon>Methanonatronarchaeaceae</taxon>
        <taxon>Methanonatronarchaeum</taxon>
    </lineage>
</organism>
<evidence type="ECO:0000256" key="4">
    <source>
        <dbReference type="ARBA" id="ARBA00022723"/>
    </source>
</evidence>
<dbReference type="GO" id="GO:0006270">
    <property type="term" value="P:DNA replication initiation"/>
    <property type="evidence" value="ECO:0007669"/>
    <property type="project" value="TreeGrafter"/>
</dbReference>
<evidence type="ECO:0000256" key="7">
    <source>
        <dbReference type="HAMAP-Rule" id="MF_00701"/>
    </source>
</evidence>
<accession>A0A1Y3GEX7</accession>
<dbReference type="InterPro" id="IPR023642">
    <property type="entry name" value="DNA_primase_lsu_PriL"/>
</dbReference>
<dbReference type="GO" id="GO:0046872">
    <property type="term" value="F:metal ion binding"/>
    <property type="evidence" value="ECO:0007669"/>
    <property type="project" value="UniProtKB-KW"/>
</dbReference>
<comment type="function">
    <text evidence="7">Regulatory subunit of DNA primase, an RNA polymerase that catalyzes the synthesis of short RNA molecules used as primers for DNA polymerase during DNA replication. Stabilizes and modulates the activity of the small subunit, increasing the rate of DNA synthesis, and conferring RNA synthesis capability. The DNA polymerase activity may enable DNA primase to also catalyze primer extension after primer synthesis. May also play a role in DNA repair.</text>
</comment>
<dbReference type="PANTHER" id="PTHR10537:SF3">
    <property type="entry name" value="DNA PRIMASE LARGE SUBUNIT"/>
    <property type="match status" value="1"/>
</dbReference>
<dbReference type="HAMAP" id="MF_00701">
    <property type="entry name" value="DNA_primase_lrg_arc"/>
    <property type="match status" value="1"/>
</dbReference>
<dbReference type="InterPro" id="IPR058560">
    <property type="entry name" value="DNA_primase_C"/>
</dbReference>
<comment type="subunit">
    <text evidence="7">Heterodimer of a small subunit (PriS) and a large subunit (PriL).</text>
</comment>
<comment type="cofactor">
    <cofactor evidence="7">
        <name>[4Fe-4S] cluster</name>
        <dbReference type="ChEBI" id="CHEBI:49883"/>
    </cofactor>
    <text evidence="7">Binds 1 [4Fe-4S] cluster.</text>
</comment>
<evidence type="ECO:0000313" key="10">
    <source>
        <dbReference type="Proteomes" id="UP000195137"/>
    </source>
</evidence>
<reference evidence="9 10" key="1">
    <citation type="submission" date="2016-12" db="EMBL/GenBank/DDBJ databases">
        <title>Discovery of methanogenic haloarchaea.</title>
        <authorList>
            <person name="Sorokin D.Y."/>
            <person name="Makarova K.S."/>
            <person name="Abbas B."/>
            <person name="Ferrer M."/>
            <person name="Golyshin P.N."/>
        </authorList>
    </citation>
    <scope>NUCLEOTIDE SEQUENCE [LARGE SCALE GENOMIC DNA]</scope>
    <source>
        <strain evidence="9">AMET1</strain>
    </source>
</reference>
<protein>
    <recommendedName>
        <fullName evidence="7">DNA primase large subunit PriL</fullName>
    </recommendedName>
</protein>